<evidence type="ECO:0008006" key="5">
    <source>
        <dbReference type="Google" id="ProtNLM"/>
    </source>
</evidence>
<proteinExistence type="predicted"/>
<gene>
    <name evidence="3" type="ORF">FHG12_13975</name>
</gene>
<feature type="compositionally biased region" description="Low complexity" evidence="1">
    <location>
        <begin position="19"/>
        <end position="33"/>
    </location>
</feature>
<name>A0A5B8A187_9BACT</name>
<evidence type="ECO:0000313" key="3">
    <source>
        <dbReference type="EMBL" id="QDA61141.1"/>
    </source>
</evidence>
<evidence type="ECO:0000256" key="1">
    <source>
        <dbReference type="SAM" id="MobiDB-lite"/>
    </source>
</evidence>
<protein>
    <recommendedName>
        <fullName evidence="5">Lipoprotein</fullName>
    </recommendedName>
</protein>
<dbReference type="Proteomes" id="UP000305398">
    <property type="component" value="Chromosome"/>
</dbReference>
<organism evidence="3 4">
    <name type="scientific">Hymenobacter jejuensis</name>
    <dbReference type="NCBI Taxonomy" id="2502781"/>
    <lineage>
        <taxon>Bacteria</taxon>
        <taxon>Pseudomonadati</taxon>
        <taxon>Bacteroidota</taxon>
        <taxon>Cytophagia</taxon>
        <taxon>Cytophagales</taxon>
        <taxon>Hymenobacteraceae</taxon>
        <taxon>Hymenobacter</taxon>
    </lineage>
</organism>
<feature type="signal peptide" evidence="2">
    <location>
        <begin position="1"/>
        <end position="17"/>
    </location>
</feature>
<sequence>MKVVRLLFLLSFAAAFGACSSNSSSDNANSSTAGQTGASEPPKNISAAYDSAVADSSTAVVNADSAKRGKEPIPHNVPAEEYAAPARKTPTSANPAPANK</sequence>
<keyword evidence="4" id="KW-1185">Reference proteome</keyword>
<evidence type="ECO:0000313" key="4">
    <source>
        <dbReference type="Proteomes" id="UP000305398"/>
    </source>
</evidence>
<feature type="region of interest" description="Disordered" evidence="1">
    <location>
        <begin position="19"/>
        <end position="100"/>
    </location>
</feature>
<dbReference type="EMBL" id="CP040896">
    <property type="protein sequence ID" value="QDA61141.1"/>
    <property type="molecule type" value="Genomic_DNA"/>
</dbReference>
<dbReference type="RefSeq" id="WP_139516315.1">
    <property type="nucleotide sequence ID" value="NZ_CP040896.1"/>
</dbReference>
<reference evidence="3 4" key="1">
    <citation type="submission" date="2019-06" db="EMBL/GenBank/DDBJ databases">
        <authorList>
            <person name="Srinivasan S."/>
        </authorList>
    </citation>
    <scope>NUCLEOTIDE SEQUENCE [LARGE SCALE GENOMIC DNA]</scope>
    <source>
        <strain evidence="3 4">17J68-5</strain>
    </source>
</reference>
<dbReference type="PROSITE" id="PS51257">
    <property type="entry name" value="PROKAR_LIPOPROTEIN"/>
    <property type="match status" value="1"/>
</dbReference>
<feature type="chain" id="PRO_5022790394" description="Lipoprotein" evidence="2">
    <location>
        <begin position="18"/>
        <end position="100"/>
    </location>
</feature>
<keyword evidence="2" id="KW-0732">Signal</keyword>
<accession>A0A5B8A187</accession>
<dbReference type="AlphaFoldDB" id="A0A5B8A187"/>
<feature type="compositionally biased region" description="Low complexity" evidence="1">
    <location>
        <begin position="46"/>
        <end position="64"/>
    </location>
</feature>
<evidence type="ECO:0000256" key="2">
    <source>
        <dbReference type="SAM" id="SignalP"/>
    </source>
</evidence>
<dbReference type="KEGG" id="hyj:FHG12_13975"/>